<dbReference type="AlphaFoldDB" id="A0AAW2WZC6"/>
<gene>
    <name evidence="3" type="ORF">Slati_1856100</name>
</gene>
<accession>A0AAW2WZC6</accession>
<protein>
    <submittedName>
        <fullName evidence="3">Uncharacterized protein</fullName>
    </submittedName>
</protein>
<evidence type="ECO:0000256" key="1">
    <source>
        <dbReference type="SAM" id="Coils"/>
    </source>
</evidence>
<sequence>MSSSNSLSSSASTSGSSATSPHPMNVPAPPLGPPRVTVHPPSRHSPSEENPTQAKFQDMLLREPWSGPWKEKFIFIQPPPNQEWPFRIDWSPDKPEPITEGGGLKGDQINHLTSSWYKPRKLLEEEVLCLAGLSPAPLRVRGTLGSLVAFARLGMLSLESSQPLPPRGLKVRVLPPPSPVVVTKPVLATRKNASGSTSPRAGVLIRPNPPGPASIVNQERRGDKPRKVQLVLRKRNNLKLLKEITAWWKEAREELRSSDHEAVEAEGEKIVPDWNITNQSCVFLHGAGHDSWELYNNYCLPRDQATILTTPHTRLEENHAHVLMQAAAFNRALSLKCTGFRRRHIMADRKVRDLQRRLAEASGKGVELEAQKALLESRVKELEDQVARFASEVVQAKEEAFRRGREEGFSAGEAAGLG</sequence>
<dbReference type="EMBL" id="JACGWN010000006">
    <property type="protein sequence ID" value="KAL0447282.1"/>
    <property type="molecule type" value="Genomic_DNA"/>
</dbReference>
<name>A0AAW2WZC6_9LAMI</name>
<reference evidence="3" key="2">
    <citation type="journal article" date="2024" name="Plant">
        <title>Genomic evolution and insights into agronomic trait innovations of Sesamum species.</title>
        <authorList>
            <person name="Miao H."/>
            <person name="Wang L."/>
            <person name="Qu L."/>
            <person name="Liu H."/>
            <person name="Sun Y."/>
            <person name="Le M."/>
            <person name="Wang Q."/>
            <person name="Wei S."/>
            <person name="Zheng Y."/>
            <person name="Lin W."/>
            <person name="Duan Y."/>
            <person name="Cao H."/>
            <person name="Xiong S."/>
            <person name="Wang X."/>
            <person name="Wei L."/>
            <person name="Li C."/>
            <person name="Ma Q."/>
            <person name="Ju M."/>
            <person name="Zhao R."/>
            <person name="Li G."/>
            <person name="Mu C."/>
            <person name="Tian Q."/>
            <person name="Mei H."/>
            <person name="Zhang T."/>
            <person name="Gao T."/>
            <person name="Zhang H."/>
        </authorList>
    </citation>
    <scope>NUCLEOTIDE SEQUENCE</scope>
    <source>
        <strain evidence="3">KEN1</strain>
    </source>
</reference>
<comment type="caution">
    <text evidence="3">The sequence shown here is derived from an EMBL/GenBank/DDBJ whole genome shotgun (WGS) entry which is preliminary data.</text>
</comment>
<feature type="region of interest" description="Disordered" evidence="2">
    <location>
        <begin position="191"/>
        <end position="222"/>
    </location>
</feature>
<keyword evidence="1" id="KW-0175">Coiled coil</keyword>
<evidence type="ECO:0000256" key="2">
    <source>
        <dbReference type="SAM" id="MobiDB-lite"/>
    </source>
</evidence>
<reference evidence="3" key="1">
    <citation type="submission" date="2020-06" db="EMBL/GenBank/DDBJ databases">
        <authorList>
            <person name="Li T."/>
            <person name="Hu X."/>
            <person name="Zhang T."/>
            <person name="Song X."/>
            <person name="Zhang H."/>
            <person name="Dai N."/>
            <person name="Sheng W."/>
            <person name="Hou X."/>
            <person name="Wei L."/>
        </authorList>
    </citation>
    <scope>NUCLEOTIDE SEQUENCE</scope>
    <source>
        <strain evidence="3">KEN1</strain>
        <tissue evidence="3">Leaf</tissue>
    </source>
</reference>
<proteinExistence type="predicted"/>
<evidence type="ECO:0000313" key="3">
    <source>
        <dbReference type="EMBL" id="KAL0447282.1"/>
    </source>
</evidence>
<organism evidence="3">
    <name type="scientific">Sesamum latifolium</name>
    <dbReference type="NCBI Taxonomy" id="2727402"/>
    <lineage>
        <taxon>Eukaryota</taxon>
        <taxon>Viridiplantae</taxon>
        <taxon>Streptophyta</taxon>
        <taxon>Embryophyta</taxon>
        <taxon>Tracheophyta</taxon>
        <taxon>Spermatophyta</taxon>
        <taxon>Magnoliopsida</taxon>
        <taxon>eudicotyledons</taxon>
        <taxon>Gunneridae</taxon>
        <taxon>Pentapetalae</taxon>
        <taxon>asterids</taxon>
        <taxon>lamiids</taxon>
        <taxon>Lamiales</taxon>
        <taxon>Pedaliaceae</taxon>
        <taxon>Sesamum</taxon>
    </lineage>
</organism>
<feature type="coiled-coil region" evidence="1">
    <location>
        <begin position="351"/>
        <end position="399"/>
    </location>
</feature>
<feature type="region of interest" description="Disordered" evidence="2">
    <location>
        <begin position="1"/>
        <end position="53"/>
    </location>
</feature>
<feature type="compositionally biased region" description="Pro residues" evidence="2">
    <location>
        <begin position="24"/>
        <end position="33"/>
    </location>
</feature>
<feature type="compositionally biased region" description="Low complexity" evidence="2">
    <location>
        <begin position="1"/>
        <end position="20"/>
    </location>
</feature>